<evidence type="ECO:0000313" key="9">
    <source>
        <dbReference type="Proteomes" id="UP000000314"/>
    </source>
</evidence>
<dbReference type="HOGENOM" id="CLU_028903_0_0_1"/>
<dbReference type="SMR" id="C4QZ65"/>
<feature type="binding site" evidence="5">
    <location>
        <position position="444"/>
    </location>
    <ligand>
        <name>Zn(2+)</name>
        <dbReference type="ChEBI" id="CHEBI:29105"/>
        <label>1</label>
    </ligand>
</feature>
<dbReference type="Gene3D" id="1.10.1300.10">
    <property type="entry name" value="3'5'-cyclic nucleotide phosphodiesterase, catalytic domain"/>
    <property type="match status" value="1"/>
</dbReference>
<dbReference type="InterPro" id="IPR002073">
    <property type="entry name" value="PDEase_catalytic_dom"/>
</dbReference>
<dbReference type="EC" id="3.1.4.-" evidence="6"/>
<dbReference type="GeneID" id="8197453"/>
<dbReference type="OrthoDB" id="546632at2759"/>
<dbReference type="InterPro" id="IPR023088">
    <property type="entry name" value="PDEase"/>
</dbReference>
<gene>
    <name evidence="8" type="ordered locus">PAS_FragB_0008</name>
</gene>
<dbReference type="InterPro" id="IPR036971">
    <property type="entry name" value="PDEase_catalytic_dom_sf"/>
</dbReference>
<dbReference type="AlphaFoldDB" id="C4QZ65"/>
<reference evidence="8 9" key="1">
    <citation type="journal article" date="2009" name="Nat. Biotechnol.">
        <title>Genome sequence of the recombinant protein production host Pichia pastoris.</title>
        <authorList>
            <person name="De Schutter K."/>
            <person name="Lin Y.C."/>
            <person name="Tiels P."/>
            <person name="Van Hecke A."/>
            <person name="Glinka S."/>
            <person name="Weber-Lehmann J."/>
            <person name="Rouze P."/>
            <person name="Van de Peer Y."/>
            <person name="Callewaert N."/>
        </authorList>
    </citation>
    <scope>NUCLEOTIDE SEQUENCE [LARGE SCALE GENOMIC DNA]</scope>
    <source>
        <strain evidence="9">GS115 / ATCC 20864</strain>
    </source>
</reference>
<dbReference type="STRING" id="644223.C4QZ65"/>
<evidence type="ECO:0000259" key="7">
    <source>
        <dbReference type="PROSITE" id="PS51845"/>
    </source>
</evidence>
<dbReference type="KEGG" id="ppa:PAS_FragB_0008"/>
<comment type="cofactor">
    <cofactor evidence="6">
        <name>a divalent metal cation</name>
        <dbReference type="ChEBI" id="CHEBI:60240"/>
    </cofactor>
    <text evidence="6">Binds 2 divalent metal cations per subunit. Site 1 may preferentially bind zinc ions, while site 2 has a preference for magnesium and/or manganese ions.</text>
</comment>
<dbReference type="Proteomes" id="UP000000314">
    <property type="component" value="Chromosome 1"/>
</dbReference>
<evidence type="ECO:0000256" key="6">
    <source>
        <dbReference type="RuleBase" id="RU363067"/>
    </source>
</evidence>
<dbReference type="PRINTS" id="PR00387">
    <property type="entry name" value="PDIESTERASE1"/>
</dbReference>
<feature type="domain" description="PDEase" evidence="7">
    <location>
        <begin position="202"/>
        <end position="557"/>
    </location>
</feature>
<evidence type="ECO:0000256" key="3">
    <source>
        <dbReference type="PIRSR" id="PIRSR623088-1"/>
    </source>
</evidence>
<keyword evidence="9" id="KW-1185">Reference proteome</keyword>
<evidence type="ECO:0000256" key="1">
    <source>
        <dbReference type="ARBA" id="ARBA00022723"/>
    </source>
</evidence>
<feature type="binding site" evidence="4">
    <location>
        <position position="342"/>
    </location>
    <ligand>
        <name>AMP</name>
        <dbReference type="ChEBI" id="CHEBI:456215"/>
    </ligand>
</feature>
<dbReference type="GO" id="GO:0004114">
    <property type="term" value="F:3',5'-cyclic-nucleotide phosphodiesterase activity"/>
    <property type="evidence" value="ECO:0007669"/>
    <property type="project" value="InterPro"/>
</dbReference>
<evidence type="ECO:0000256" key="2">
    <source>
        <dbReference type="ARBA" id="ARBA00022801"/>
    </source>
</evidence>
<feature type="binding site" evidence="5">
    <location>
        <position position="341"/>
    </location>
    <ligand>
        <name>Zn(2+)</name>
        <dbReference type="ChEBI" id="CHEBI:29105"/>
        <label>1</label>
    </ligand>
</feature>
<dbReference type="RefSeq" id="XP_002490819.1">
    <property type="nucleotide sequence ID" value="XM_002490774.1"/>
</dbReference>
<dbReference type="Pfam" id="PF00233">
    <property type="entry name" value="PDEase_I"/>
    <property type="match status" value="1"/>
</dbReference>
<dbReference type="GO" id="GO:0007165">
    <property type="term" value="P:signal transduction"/>
    <property type="evidence" value="ECO:0007669"/>
    <property type="project" value="InterPro"/>
</dbReference>
<dbReference type="PANTHER" id="PTHR11347">
    <property type="entry name" value="CYCLIC NUCLEOTIDE PHOSPHODIESTERASE"/>
    <property type="match status" value="1"/>
</dbReference>
<dbReference type="SUPFAM" id="SSF109604">
    <property type="entry name" value="HD-domain/PDEase-like"/>
    <property type="match status" value="1"/>
</dbReference>
<keyword evidence="1 5" id="KW-0479">Metal-binding</keyword>
<dbReference type="PROSITE" id="PS51845">
    <property type="entry name" value="PDEASE_I_2"/>
    <property type="match status" value="1"/>
</dbReference>
<proteinExistence type="inferred from homology"/>
<dbReference type="EMBL" id="FN392319">
    <property type="protein sequence ID" value="CAY68539.1"/>
    <property type="molecule type" value="Genomic_DNA"/>
</dbReference>
<dbReference type="InterPro" id="IPR023174">
    <property type="entry name" value="PDEase_CS"/>
</dbReference>
<dbReference type="eggNOG" id="KOG3689">
    <property type="taxonomic scope" value="Eukaryota"/>
</dbReference>
<feature type="binding site" evidence="5">
    <location>
        <position position="342"/>
    </location>
    <ligand>
        <name>Zn(2+)</name>
        <dbReference type="ChEBI" id="CHEBI:29105"/>
        <label>1</label>
    </ligand>
</feature>
<name>C4QZ65_KOMPG</name>
<feature type="binding site" evidence="4">
    <location>
        <position position="514"/>
    </location>
    <ligand>
        <name>AMP</name>
        <dbReference type="ChEBI" id="CHEBI:456215"/>
    </ligand>
</feature>
<feature type="binding site" evidence="4">
    <location>
        <begin position="297"/>
        <end position="301"/>
    </location>
    <ligand>
        <name>AMP</name>
        <dbReference type="ChEBI" id="CHEBI:456215"/>
    </ligand>
</feature>
<dbReference type="SMART" id="SM00471">
    <property type="entry name" value="HDc"/>
    <property type="match status" value="1"/>
</dbReference>
<dbReference type="CDD" id="cd00077">
    <property type="entry name" value="HDc"/>
    <property type="match status" value="1"/>
</dbReference>
<comment type="similarity">
    <text evidence="6">Belongs to the cyclic nucleotide phosphodiesterase family.</text>
</comment>
<evidence type="ECO:0000313" key="8">
    <source>
        <dbReference type="EMBL" id="CAY68539.1"/>
    </source>
</evidence>
<accession>C4QZ65</accession>
<evidence type="ECO:0000256" key="4">
    <source>
        <dbReference type="PIRSR" id="PIRSR623088-2"/>
    </source>
</evidence>
<dbReference type="PROSITE" id="PS00126">
    <property type="entry name" value="PDEASE_I_1"/>
    <property type="match status" value="1"/>
</dbReference>
<feature type="active site" description="Proton donor" evidence="3">
    <location>
        <position position="297"/>
    </location>
</feature>
<dbReference type="FunCoup" id="C4QZ65">
    <property type="interactions" value="115"/>
</dbReference>
<feature type="binding site" evidence="4">
    <location>
        <position position="444"/>
    </location>
    <ligand>
        <name>AMP</name>
        <dbReference type="ChEBI" id="CHEBI:456215"/>
    </ligand>
</feature>
<protein>
    <recommendedName>
        <fullName evidence="6">Phosphodiesterase</fullName>
        <ecNumber evidence="6">3.1.4.-</ecNumber>
    </recommendedName>
</protein>
<feature type="binding site" evidence="5">
    <location>
        <position position="301"/>
    </location>
    <ligand>
        <name>Zn(2+)</name>
        <dbReference type="ChEBI" id="CHEBI:29105"/>
        <label>1</label>
    </ligand>
</feature>
<feature type="binding site" evidence="5">
    <location>
        <position position="342"/>
    </location>
    <ligand>
        <name>Zn(2+)</name>
        <dbReference type="ChEBI" id="CHEBI:29105"/>
        <label>2</label>
    </ligand>
</feature>
<dbReference type="InParanoid" id="C4QZ65"/>
<dbReference type="InterPro" id="IPR003607">
    <property type="entry name" value="HD/PDEase_dom"/>
</dbReference>
<dbReference type="GO" id="GO:0046872">
    <property type="term" value="F:metal ion binding"/>
    <property type="evidence" value="ECO:0007669"/>
    <property type="project" value="UniProtKB-KW"/>
</dbReference>
<keyword evidence="2 6" id="KW-0378">Hydrolase</keyword>
<organism evidence="8 9">
    <name type="scientific">Komagataella phaffii (strain GS115 / ATCC 20864)</name>
    <name type="common">Yeast</name>
    <name type="synonym">Pichia pastoris</name>
    <dbReference type="NCBI Taxonomy" id="644223"/>
    <lineage>
        <taxon>Eukaryota</taxon>
        <taxon>Fungi</taxon>
        <taxon>Dikarya</taxon>
        <taxon>Ascomycota</taxon>
        <taxon>Saccharomycotina</taxon>
        <taxon>Pichiomycetes</taxon>
        <taxon>Pichiales</taxon>
        <taxon>Pichiaceae</taxon>
        <taxon>Komagataella</taxon>
    </lineage>
</organism>
<sequence>MIYNLITLDKAKPCVSPKVVKEGGNLCIRADFSSFSSLLRYLTTRASYSYDEASGQIRSNTSEDDFLHSFAILINTFDPDVASGKKSTHSEKISLDSIDLSRQAALVKAHFHHLSPVVIQYSDPEGAGPAWKAACSEAKTRTAGIDPYLRSRLTRVRLWTEVHPIYEPSEHPNKSLPELPSELNTMQRCKDNVFTETVPLDEYQLFVDLLSKEIPYTDYLKLRESSFDYSELIHKWGFAAVDLTIDELLRCAYIMIDTSIDLLTASYPHLSHLMPKHRLWSFIFHLRDNYRLGNPFHNFRHATDVMQASYFFLAKLKASTSLFNTFSSLNALLLVVASLGHDIGHPAVTNQFMNKYDVPVAQAFNNQSVLENFHVTQFYQILQVYFPDLLGTIENIDCGKVMKEAILATDMSCHFEYLQKAKDTKDPTKISSSLLVCLLIKAADISNVARPLPISVKWGISLNDEFGELAQLELYLQKKAFKDFSARDPLLVDRWRSITPETAIEWFPMLANSQLFFINTFGRDFFHTIGNMAPELSFLPATLDQNVTFWEANKLPTSSS</sequence>
<evidence type="ECO:0000256" key="5">
    <source>
        <dbReference type="PIRSR" id="PIRSR623088-3"/>
    </source>
</evidence>